<evidence type="ECO:0000313" key="6">
    <source>
        <dbReference type="EMBL" id="SDS27144.1"/>
    </source>
</evidence>
<name>A0A1H1QUN3_9MICO</name>
<protein>
    <submittedName>
        <fullName evidence="6">Ribosomal-protein-alanine N-acetyltransferase</fullName>
    </submittedName>
</protein>
<dbReference type="SUPFAM" id="SSF55729">
    <property type="entry name" value="Acyl-CoA N-acyltransferases (Nat)"/>
    <property type="match status" value="1"/>
</dbReference>
<evidence type="ECO:0000256" key="4">
    <source>
        <dbReference type="ARBA" id="ARBA00023315"/>
    </source>
</evidence>
<evidence type="ECO:0000256" key="1">
    <source>
        <dbReference type="ARBA" id="ARBA00005395"/>
    </source>
</evidence>
<evidence type="ECO:0000313" key="7">
    <source>
        <dbReference type="Proteomes" id="UP000199649"/>
    </source>
</evidence>
<dbReference type="STRING" id="684552.SAMN04489719_1934"/>
<keyword evidence="4" id="KW-0012">Acyltransferase</keyword>
<evidence type="ECO:0000256" key="2">
    <source>
        <dbReference type="ARBA" id="ARBA00022490"/>
    </source>
</evidence>
<dbReference type="InterPro" id="IPR016181">
    <property type="entry name" value="Acyl_CoA_acyltransferase"/>
</dbReference>
<dbReference type="Gene3D" id="3.40.630.30">
    <property type="match status" value="1"/>
</dbReference>
<dbReference type="NCBIfam" id="TIGR01575">
    <property type="entry name" value="rimI"/>
    <property type="match status" value="1"/>
</dbReference>
<gene>
    <name evidence="6" type="ORF">SAMN04489719_1934</name>
</gene>
<comment type="similarity">
    <text evidence="1">Belongs to the acetyltransferase family. RimI subfamily.</text>
</comment>
<dbReference type="EMBL" id="LT629734">
    <property type="protein sequence ID" value="SDS27144.1"/>
    <property type="molecule type" value="Genomic_DNA"/>
</dbReference>
<dbReference type="InterPro" id="IPR000182">
    <property type="entry name" value="GNAT_dom"/>
</dbReference>
<sequence length="159" mass="17006">MTGDAVAPTGGARIRTATASDLDAIMAIEHASFGASAWERATMQAEVASEWGRYVLAEDEAGRAVGYAGLRAVGVEGDVQTIAVDAGARGRGIGRALLAELLAEAARRGVRELFLEVRADNPVARALYASVGFREIGVRPRYYQPEDVDAVVMKREEER</sequence>
<dbReference type="PROSITE" id="PS51186">
    <property type="entry name" value="GNAT"/>
    <property type="match status" value="1"/>
</dbReference>
<reference evidence="7" key="1">
    <citation type="submission" date="2016-10" db="EMBL/GenBank/DDBJ databases">
        <authorList>
            <person name="Varghese N."/>
            <person name="Submissions S."/>
        </authorList>
    </citation>
    <scope>NUCLEOTIDE SEQUENCE [LARGE SCALE GENOMIC DNA]</scope>
    <source>
        <strain evidence="7">DSM 22965</strain>
    </source>
</reference>
<dbReference type="AlphaFoldDB" id="A0A1H1QUN3"/>
<keyword evidence="2" id="KW-0963">Cytoplasm</keyword>
<dbReference type="Proteomes" id="UP000199649">
    <property type="component" value="Chromosome I"/>
</dbReference>
<dbReference type="PANTHER" id="PTHR43420">
    <property type="entry name" value="ACETYLTRANSFERASE"/>
    <property type="match status" value="1"/>
</dbReference>
<dbReference type="InterPro" id="IPR050680">
    <property type="entry name" value="YpeA/RimI_acetyltransf"/>
</dbReference>
<feature type="domain" description="N-acetyltransferase" evidence="5">
    <location>
        <begin position="12"/>
        <end position="158"/>
    </location>
</feature>
<dbReference type="GO" id="GO:0008080">
    <property type="term" value="F:N-acetyltransferase activity"/>
    <property type="evidence" value="ECO:0007669"/>
    <property type="project" value="InterPro"/>
</dbReference>
<keyword evidence="3 6" id="KW-0808">Transferase</keyword>
<proteinExistence type="inferred from homology"/>
<accession>A0A1H1QUN3</accession>
<dbReference type="InterPro" id="IPR006464">
    <property type="entry name" value="AcTrfase_RimI/Ard1"/>
</dbReference>
<dbReference type="PANTHER" id="PTHR43420:SF12">
    <property type="entry name" value="N-ACETYLTRANSFERASE DOMAIN-CONTAINING PROTEIN"/>
    <property type="match status" value="1"/>
</dbReference>
<evidence type="ECO:0000256" key="3">
    <source>
        <dbReference type="ARBA" id="ARBA00022679"/>
    </source>
</evidence>
<dbReference type="Pfam" id="PF00583">
    <property type="entry name" value="Acetyltransf_1"/>
    <property type="match status" value="1"/>
</dbReference>
<organism evidence="6 7">
    <name type="scientific">Agrococcus carbonis</name>
    <dbReference type="NCBI Taxonomy" id="684552"/>
    <lineage>
        <taxon>Bacteria</taxon>
        <taxon>Bacillati</taxon>
        <taxon>Actinomycetota</taxon>
        <taxon>Actinomycetes</taxon>
        <taxon>Micrococcales</taxon>
        <taxon>Microbacteriaceae</taxon>
        <taxon>Agrococcus</taxon>
    </lineage>
</organism>
<evidence type="ECO:0000259" key="5">
    <source>
        <dbReference type="PROSITE" id="PS51186"/>
    </source>
</evidence>
<keyword evidence="7" id="KW-1185">Reference proteome</keyword>